<keyword evidence="1" id="KW-0812">Transmembrane</keyword>
<gene>
    <name evidence="3" type="ORF">JOF45_001518</name>
</gene>
<reference evidence="3 4" key="1">
    <citation type="submission" date="2021-03" db="EMBL/GenBank/DDBJ databases">
        <title>Sequencing the genomes of 1000 actinobacteria strains.</title>
        <authorList>
            <person name="Klenk H.-P."/>
        </authorList>
    </citation>
    <scope>NUCLEOTIDE SEQUENCE [LARGE SCALE GENOMIC DNA]</scope>
    <source>
        <strain evidence="3 4">DSM 12544</strain>
    </source>
</reference>
<dbReference type="RefSeq" id="WP_210048879.1">
    <property type="nucleotide sequence ID" value="NZ_JAGINX010000001.1"/>
</dbReference>
<feature type="transmembrane region" description="Helical" evidence="1">
    <location>
        <begin position="49"/>
        <end position="73"/>
    </location>
</feature>
<feature type="transmembrane region" description="Helical" evidence="1">
    <location>
        <begin position="116"/>
        <end position="132"/>
    </location>
</feature>
<dbReference type="PANTHER" id="PTHR30590:SF2">
    <property type="entry name" value="INNER MEMBRANE PROTEIN"/>
    <property type="match status" value="1"/>
</dbReference>
<feature type="transmembrane region" description="Helical" evidence="1">
    <location>
        <begin position="139"/>
        <end position="157"/>
    </location>
</feature>
<dbReference type="Proteomes" id="UP001519331">
    <property type="component" value="Unassembled WGS sequence"/>
</dbReference>
<proteinExistence type="predicted"/>
<protein>
    <submittedName>
        <fullName evidence="3">Membrane protein</fullName>
    </submittedName>
</protein>
<evidence type="ECO:0000259" key="2">
    <source>
        <dbReference type="Pfam" id="PF07786"/>
    </source>
</evidence>
<name>A0ABS4T218_9MICC</name>
<feature type="transmembrane region" description="Helical" evidence="1">
    <location>
        <begin position="224"/>
        <end position="243"/>
    </location>
</feature>
<evidence type="ECO:0000256" key="1">
    <source>
        <dbReference type="SAM" id="Phobius"/>
    </source>
</evidence>
<accession>A0ABS4T218</accession>
<dbReference type="EMBL" id="JAGINX010000001">
    <property type="protein sequence ID" value="MBP2318499.1"/>
    <property type="molecule type" value="Genomic_DNA"/>
</dbReference>
<feature type="domain" description="Heparan-alpha-glucosaminide N-acetyltransferase catalytic" evidence="2">
    <location>
        <begin position="16"/>
        <end position="227"/>
    </location>
</feature>
<comment type="caution">
    <text evidence="3">The sequence shown here is derived from an EMBL/GenBank/DDBJ whole genome shotgun (WGS) entry which is preliminary data.</text>
</comment>
<feature type="transmembrane region" description="Helical" evidence="1">
    <location>
        <begin position="21"/>
        <end position="37"/>
    </location>
</feature>
<feature type="transmembrane region" description="Helical" evidence="1">
    <location>
        <begin position="93"/>
        <end position="110"/>
    </location>
</feature>
<evidence type="ECO:0000313" key="4">
    <source>
        <dbReference type="Proteomes" id="UP001519331"/>
    </source>
</evidence>
<dbReference type="InterPro" id="IPR052529">
    <property type="entry name" value="Bact_Transport_Assoc"/>
</dbReference>
<feature type="transmembrane region" description="Helical" evidence="1">
    <location>
        <begin position="197"/>
        <end position="217"/>
    </location>
</feature>
<feature type="transmembrane region" description="Helical" evidence="1">
    <location>
        <begin position="323"/>
        <end position="347"/>
    </location>
</feature>
<dbReference type="InterPro" id="IPR012429">
    <property type="entry name" value="HGSNAT_cat"/>
</dbReference>
<keyword evidence="1" id="KW-1133">Transmembrane helix</keyword>
<keyword evidence="1" id="KW-0472">Membrane</keyword>
<dbReference type="PANTHER" id="PTHR30590">
    <property type="entry name" value="INNER MEMBRANE PROTEIN"/>
    <property type="match status" value="1"/>
</dbReference>
<sequence>MKSADTLRRGSRAGTRISGVDAARGLALLGMMAVHVLPTTDPLTDDPTWAGMLFTGRPAALFALLAGVGLALLTGGPEADRSDARVAWDRKLITVRAGLIVVLGMGAAMLDSGVAIILVHYGLLFLLALPFLRLGARALFALATGWVLVAPVAFWWLQNDLRDRLEGFPDMWRLWHSPSFEDLAVSPVLGMDLALTGYYPLLIWPAYLFTGLAIGRLRLDRSSTALNLVGLGAILAGAGYLVGRLMMPGVASRILEDLPLQERYLRGELLTGTHQVPLVTDPGWFGLVTPHEGSTVDLVHTIGCAMLVLGVCLLVTERLRWVLAPLIGAGAMPLSLYVGHLIVLHLWRGTDDDGGPVLGAPDLLRDYDGTTILTGLILGALGLGLVKALLRRRGPLEALTHRASASVAGPRP</sequence>
<dbReference type="Pfam" id="PF07786">
    <property type="entry name" value="HGSNAT_cat"/>
    <property type="match status" value="1"/>
</dbReference>
<evidence type="ECO:0000313" key="3">
    <source>
        <dbReference type="EMBL" id="MBP2318499.1"/>
    </source>
</evidence>
<organism evidence="3 4">
    <name type="scientific">Nesterenkonia lacusekhoensis</name>
    <dbReference type="NCBI Taxonomy" id="150832"/>
    <lineage>
        <taxon>Bacteria</taxon>
        <taxon>Bacillati</taxon>
        <taxon>Actinomycetota</taxon>
        <taxon>Actinomycetes</taxon>
        <taxon>Micrococcales</taxon>
        <taxon>Micrococcaceae</taxon>
        <taxon>Nesterenkonia</taxon>
    </lineage>
</organism>
<feature type="transmembrane region" description="Helical" evidence="1">
    <location>
        <begin position="298"/>
        <end position="316"/>
    </location>
</feature>
<keyword evidence="4" id="KW-1185">Reference proteome</keyword>
<feature type="transmembrane region" description="Helical" evidence="1">
    <location>
        <begin position="367"/>
        <end position="386"/>
    </location>
</feature>